<dbReference type="Proteomes" id="UP000290567">
    <property type="component" value="Unassembled WGS sequence"/>
</dbReference>
<comment type="pathway">
    <text evidence="4">Cofactor biosynthesis; (R)-pantothenate biosynthesis; (R)-pantoate from 3-methyl-2-oxobutanoate: step 2/2.</text>
</comment>
<dbReference type="SUPFAM" id="SSF51735">
    <property type="entry name" value="NAD(P)-binding Rossmann-fold domains"/>
    <property type="match status" value="1"/>
</dbReference>
<name>A0A4P5PC10_9ENTE</name>
<dbReference type="PANTHER" id="PTHR21708:SF26">
    <property type="entry name" value="2-DEHYDROPANTOATE 2-REDUCTASE"/>
    <property type="match status" value="1"/>
</dbReference>
<comment type="function">
    <text evidence="4">Catalyzes the NADPH-dependent reduction of ketopantoate into pantoic acid.</text>
</comment>
<keyword evidence="8" id="KW-1185">Reference proteome</keyword>
<comment type="caution">
    <text evidence="7">The sequence shown here is derived from an EMBL/GenBank/DDBJ whole genome shotgun (WGS) entry which is preliminary data.</text>
</comment>
<evidence type="ECO:0000259" key="6">
    <source>
        <dbReference type="Pfam" id="PF08546"/>
    </source>
</evidence>
<dbReference type="Pfam" id="PF08546">
    <property type="entry name" value="ApbA_C"/>
    <property type="match status" value="1"/>
</dbReference>
<feature type="domain" description="Ketopantoate reductase C-terminal" evidence="6">
    <location>
        <begin position="178"/>
        <end position="303"/>
    </location>
</feature>
<keyword evidence="4" id="KW-0566">Pantothenate biosynthesis</keyword>
<comment type="catalytic activity">
    <reaction evidence="4">
        <text>(R)-pantoate + NADP(+) = 2-dehydropantoate + NADPH + H(+)</text>
        <dbReference type="Rhea" id="RHEA:16233"/>
        <dbReference type="ChEBI" id="CHEBI:11561"/>
        <dbReference type="ChEBI" id="CHEBI:15378"/>
        <dbReference type="ChEBI" id="CHEBI:15980"/>
        <dbReference type="ChEBI" id="CHEBI:57783"/>
        <dbReference type="ChEBI" id="CHEBI:58349"/>
        <dbReference type="EC" id="1.1.1.169"/>
    </reaction>
</comment>
<dbReference type="SUPFAM" id="SSF48179">
    <property type="entry name" value="6-phosphogluconate dehydrogenase C-terminal domain-like"/>
    <property type="match status" value="1"/>
</dbReference>
<dbReference type="Gene3D" id="3.40.50.720">
    <property type="entry name" value="NAD(P)-binding Rossmann-like Domain"/>
    <property type="match status" value="1"/>
</dbReference>
<reference evidence="8" key="1">
    <citation type="submission" date="2019-02" db="EMBL/GenBank/DDBJ databases">
        <title>Draft genome sequence of Enterococcus sp. Gos25-1.</title>
        <authorList>
            <person name="Tanaka N."/>
            <person name="Shiwa Y."/>
            <person name="Fujita N."/>
        </authorList>
    </citation>
    <scope>NUCLEOTIDE SEQUENCE [LARGE SCALE GENOMIC DNA]</scope>
    <source>
        <strain evidence="8">Gos25-1</strain>
    </source>
</reference>
<dbReference type="GO" id="GO:0015940">
    <property type="term" value="P:pantothenate biosynthetic process"/>
    <property type="evidence" value="ECO:0007669"/>
    <property type="project" value="UniProtKB-UniPathway"/>
</dbReference>
<keyword evidence="2 4" id="KW-0521">NADP</keyword>
<evidence type="ECO:0000256" key="4">
    <source>
        <dbReference type="RuleBase" id="RU362068"/>
    </source>
</evidence>
<evidence type="ECO:0000259" key="5">
    <source>
        <dbReference type="Pfam" id="PF02558"/>
    </source>
</evidence>
<evidence type="ECO:0000313" key="7">
    <source>
        <dbReference type="EMBL" id="GCF95600.1"/>
    </source>
</evidence>
<organism evidence="7 8">
    <name type="scientific">Enterococcus florum</name>
    <dbReference type="NCBI Taxonomy" id="2480627"/>
    <lineage>
        <taxon>Bacteria</taxon>
        <taxon>Bacillati</taxon>
        <taxon>Bacillota</taxon>
        <taxon>Bacilli</taxon>
        <taxon>Lactobacillales</taxon>
        <taxon>Enterococcaceae</taxon>
        <taxon>Enterococcus</taxon>
    </lineage>
</organism>
<dbReference type="GO" id="GO:0005737">
    <property type="term" value="C:cytoplasm"/>
    <property type="evidence" value="ECO:0007669"/>
    <property type="project" value="TreeGrafter"/>
</dbReference>
<dbReference type="GO" id="GO:0008677">
    <property type="term" value="F:2-dehydropantoate 2-reductase activity"/>
    <property type="evidence" value="ECO:0007669"/>
    <property type="project" value="UniProtKB-EC"/>
</dbReference>
<dbReference type="EMBL" id="BJCC01000034">
    <property type="protein sequence ID" value="GCF95600.1"/>
    <property type="molecule type" value="Genomic_DNA"/>
</dbReference>
<evidence type="ECO:0000256" key="1">
    <source>
        <dbReference type="ARBA" id="ARBA00007870"/>
    </source>
</evidence>
<dbReference type="InterPro" id="IPR051402">
    <property type="entry name" value="KPR-Related"/>
</dbReference>
<dbReference type="InterPro" id="IPR013332">
    <property type="entry name" value="KPR_N"/>
</dbReference>
<dbReference type="Gene3D" id="1.10.1040.10">
    <property type="entry name" value="N-(1-d-carboxylethyl)-l-norvaline Dehydrogenase, domain 2"/>
    <property type="match status" value="1"/>
</dbReference>
<sequence>MKICFLGAGALGSSIGGTLALHGKEVYLVDQWQEHVDAINQNGLIFIEVDKEIRVPIKAVTSPAELDKMDLIIVLVKSFATEAAIRQALPLIGEETVVLSLQNGLGNEEIIEEQIGSEKIIGGKAYVGGVIQAPGKVIPGVKGKEICIGEMDGSSTKRITAIARELNDGGIITKVSKNIKGMIWDKLLINVATGALAGITGLGYGDLYKIKEIEETAFAAIEEGIAIAKANNISLTTEIPLQVWTKAAVGLPYEFKTSILQSLEKKQKTEVDFINGAVVRWGAKMGIPTPVNSALTACVKGIELKNEVMKND</sequence>
<comment type="similarity">
    <text evidence="1 4">Belongs to the ketopantoate reductase family.</text>
</comment>
<dbReference type="InterPro" id="IPR013328">
    <property type="entry name" value="6PGD_dom2"/>
</dbReference>
<dbReference type="AlphaFoldDB" id="A0A4P5PC10"/>
<proteinExistence type="inferred from homology"/>
<dbReference type="RefSeq" id="WP_146623976.1">
    <property type="nucleotide sequence ID" value="NZ_BJCC01000034.1"/>
</dbReference>
<keyword evidence="3 4" id="KW-0560">Oxidoreductase</keyword>
<dbReference type="PANTHER" id="PTHR21708">
    <property type="entry name" value="PROBABLE 2-DEHYDROPANTOATE 2-REDUCTASE"/>
    <property type="match status" value="1"/>
</dbReference>
<dbReference type="NCBIfam" id="TIGR00745">
    <property type="entry name" value="apbA_panE"/>
    <property type="match status" value="1"/>
</dbReference>
<evidence type="ECO:0000256" key="3">
    <source>
        <dbReference type="ARBA" id="ARBA00023002"/>
    </source>
</evidence>
<dbReference type="OrthoDB" id="9800163at2"/>
<dbReference type="InterPro" id="IPR036291">
    <property type="entry name" value="NAD(P)-bd_dom_sf"/>
</dbReference>
<dbReference type="InterPro" id="IPR013752">
    <property type="entry name" value="KPA_reductase"/>
</dbReference>
<gene>
    <name evidence="7" type="ORF">NRIC_34910</name>
</gene>
<protein>
    <recommendedName>
        <fullName evidence="4">2-dehydropantoate 2-reductase</fullName>
        <ecNumber evidence="4">1.1.1.169</ecNumber>
    </recommendedName>
    <alternativeName>
        <fullName evidence="4">Ketopantoate reductase</fullName>
    </alternativeName>
</protein>
<evidence type="ECO:0000256" key="2">
    <source>
        <dbReference type="ARBA" id="ARBA00022857"/>
    </source>
</evidence>
<dbReference type="EC" id="1.1.1.169" evidence="4"/>
<accession>A0A4P5PC10</accession>
<dbReference type="UniPathway" id="UPA00028">
    <property type="reaction ID" value="UER00004"/>
</dbReference>
<dbReference type="InterPro" id="IPR003710">
    <property type="entry name" value="ApbA"/>
</dbReference>
<dbReference type="InterPro" id="IPR008927">
    <property type="entry name" value="6-PGluconate_DH-like_C_sf"/>
</dbReference>
<dbReference type="Pfam" id="PF02558">
    <property type="entry name" value="ApbA"/>
    <property type="match status" value="1"/>
</dbReference>
<evidence type="ECO:0000313" key="8">
    <source>
        <dbReference type="Proteomes" id="UP000290567"/>
    </source>
</evidence>
<feature type="domain" description="Ketopantoate reductase N-terminal" evidence="5">
    <location>
        <begin position="3"/>
        <end position="151"/>
    </location>
</feature>
<dbReference type="FunFam" id="3.40.50.720:FF:000307">
    <property type="entry name" value="2-dehydropantoate 2-reductase"/>
    <property type="match status" value="1"/>
</dbReference>